<gene>
    <name evidence="2" type="ORF">RRG08_022718</name>
</gene>
<feature type="chain" id="PRO_5042220628" evidence="1">
    <location>
        <begin position="23"/>
        <end position="345"/>
    </location>
</feature>
<organism evidence="2 3">
    <name type="scientific">Elysia crispata</name>
    <name type="common">lettuce slug</name>
    <dbReference type="NCBI Taxonomy" id="231223"/>
    <lineage>
        <taxon>Eukaryota</taxon>
        <taxon>Metazoa</taxon>
        <taxon>Spiralia</taxon>
        <taxon>Lophotrochozoa</taxon>
        <taxon>Mollusca</taxon>
        <taxon>Gastropoda</taxon>
        <taxon>Heterobranchia</taxon>
        <taxon>Euthyneura</taxon>
        <taxon>Panpulmonata</taxon>
        <taxon>Sacoglossa</taxon>
        <taxon>Placobranchoidea</taxon>
        <taxon>Plakobranchidae</taxon>
        <taxon>Elysia</taxon>
    </lineage>
</organism>
<proteinExistence type="predicted"/>
<evidence type="ECO:0000256" key="1">
    <source>
        <dbReference type="SAM" id="SignalP"/>
    </source>
</evidence>
<sequence>MCQVACFAGLLLLVLGSNPALSQEQCGDRLTACTNELLAGIQQNAASGPQVCSMFKTYMSCIKSTGCPIPEKEMNSMMNNVMAPLKTQGVNCDIDGIGAGSGSPTESGTEAGTDFGMYGMEECTNGMEKCTTNLTAGLSSNTVLEKGACGILQEFVDCIFGLKCPIPESQRQALVDQSLAPMRKQGLNCDIKVRTSSETEPDTKGEKETGTDYEIRTESGSKTAAGAGNFVMLLQIQGLFTKNGCNKTFESCAAKFSGPDNTKIHECSEIRKSGQCMFTDCTAIKGTSDEEKVAKLLVKFASENSDCEFTAEELMENGGHGAVQRPVWSFMTVLVVAALATKLLF</sequence>
<reference evidence="2" key="1">
    <citation type="journal article" date="2023" name="G3 (Bethesda)">
        <title>A reference genome for the long-term kleptoplast-retaining sea slug Elysia crispata morphotype clarki.</title>
        <authorList>
            <person name="Eastman K.E."/>
            <person name="Pendleton A.L."/>
            <person name="Shaikh M.A."/>
            <person name="Suttiyut T."/>
            <person name="Ogas R."/>
            <person name="Tomko P."/>
            <person name="Gavelis G."/>
            <person name="Widhalm J.R."/>
            <person name="Wisecaver J.H."/>
        </authorList>
    </citation>
    <scope>NUCLEOTIDE SEQUENCE</scope>
    <source>
        <strain evidence="2">ECLA1</strain>
    </source>
</reference>
<name>A0AAE1DEG2_9GAST</name>
<dbReference type="EMBL" id="JAWDGP010004118">
    <property type="protein sequence ID" value="KAK3767684.1"/>
    <property type="molecule type" value="Genomic_DNA"/>
</dbReference>
<evidence type="ECO:0000313" key="3">
    <source>
        <dbReference type="Proteomes" id="UP001283361"/>
    </source>
</evidence>
<dbReference type="Proteomes" id="UP001283361">
    <property type="component" value="Unassembled WGS sequence"/>
</dbReference>
<accession>A0AAE1DEG2</accession>
<feature type="signal peptide" evidence="1">
    <location>
        <begin position="1"/>
        <end position="22"/>
    </location>
</feature>
<comment type="caution">
    <text evidence="2">The sequence shown here is derived from an EMBL/GenBank/DDBJ whole genome shotgun (WGS) entry which is preliminary data.</text>
</comment>
<keyword evidence="3" id="KW-1185">Reference proteome</keyword>
<evidence type="ECO:0000313" key="2">
    <source>
        <dbReference type="EMBL" id="KAK3767684.1"/>
    </source>
</evidence>
<protein>
    <submittedName>
        <fullName evidence="2">Uncharacterized protein</fullName>
    </submittedName>
</protein>
<dbReference type="AlphaFoldDB" id="A0AAE1DEG2"/>
<keyword evidence="1" id="KW-0732">Signal</keyword>